<dbReference type="Proteomes" id="UP001498238">
    <property type="component" value="Unassembled WGS sequence"/>
</dbReference>
<dbReference type="EMBL" id="BAAAAF010000008">
    <property type="protein sequence ID" value="GAA0036205.1"/>
    <property type="molecule type" value="Genomic_DNA"/>
</dbReference>
<dbReference type="RefSeq" id="WP_339393033.1">
    <property type="nucleotide sequence ID" value="NZ_BAAAAF010000008.1"/>
</dbReference>
<keyword evidence="2" id="KW-0812">Transmembrane</keyword>
<accession>A0ABN0SQ43</accession>
<proteinExistence type="predicted"/>
<dbReference type="SUPFAM" id="SSF111369">
    <property type="entry name" value="HlyD-like secretion proteins"/>
    <property type="match status" value="1"/>
</dbReference>
<dbReference type="InterPro" id="IPR058627">
    <property type="entry name" value="MdtA-like_C"/>
</dbReference>
<evidence type="ECO:0000313" key="5">
    <source>
        <dbReference type="Proteomes" id="UP001498238"/>
    </source>
</evidence>
<dbReference type="Pfam" id="PF25967">
    <property type="entry name" value="RND-MFP_C"/>
    <property type="match status" value="1"/>
</dbReference>
<dbReference type="Gene3D" id="2.40.420.20">
    <property type="match status" value="1"/>
</dbReference>
<feature type="region of interest" description="Disordered" evidence="1">
    <location>
        <begin position="326"/>
        <end position="357"/>
    </location>
</feature>
<comment type="caution">
    <text evidence="4">The sequence shown here is derived from an EMBL/GenBank/DDBJ whole genome shotgun (WGS) entry which is preliminary data.</text>
</comment>
<keyword evidence="2" id="KW-1133">Transmembrane helix</keyword>
<keyword evidence="2" id="KW-0472">Membrane</keyword>
<organism evidence="4 5">
    <name type="scientific">Brevibacterium metallidurans</name>
    <dbReference type="NCBI Taxonomy" id="1482676"/>
    <lineage>
        <taxon>Bacteria</taxon>
        <taxon>Bacillati</taxon>
        <taxon>Actinomycetota</taxon>
        <taxon>Actinomycetes</taxon>
        <taxon>Micrococcales</taxon>
        <taxon>Brevibacteriaceae</taxon>
        <taxon>Brevibacterium</taxon>
    </lineage>
</organism>
<evidence type="ECO:0000313" key="4">
    <source>
        <dbReference type="EMBL" id="GAA0036205.1"/>
    </source>
</evidence>
<feature type="region of interest" description="Disordered" evidence="1">
    <location>
        <begin position="210"/>
        <end position="248"/>
    </location>
</feature>
<reference evidence="4 5" key="1">
    <citation type="submission" date="2024-01" db="EMBL/GenBank/DDBJ databases">
        <title>Characterization of antibiotic resistant novel bacterial strains and their environmental applications.</title>
        <authorList>
            <person name="Manzoor S."/>
            <person name="Abbas S."/>
            <person name="Arshad M."/>
            <person name="Ahmed I."/>
        </authorList>
    </citation>
    <scope>NUCLEOTIDE SEQUENCE [LARGE SCALE GENOMIC DNA]</scope>
    <source>
        <strain evidence="4 5">NCCP-602</strain>
    </source>
</reference>
<feature type="transmembrane region" description="Helical" evidence="2">
    <location>
        <begin position="7"/>
        <end position="29"/>
    </location>
</feature>
<feature type="region of interest" description="Disordered" evidence="1">
    <location>
        <begin position="106"/>
        <end position="131"/>
    </location>
</feature>
<feature type="compositionally biased region" description="Low complexity" evidence="1">
    <location>
        <begin position="234"/>
        <end position="247"/>
    </location>
</feature>
<evidence type="ECO:0000256" key="1">
    <source>
        <dbReference type="SAM" id="MobiDB-lite"/>
    </source>
</evidence>
<evidence type="ECO:0000259" key="3">
    <source>
        <dbReference type="Pfam" id="PF25967"/>
    </source>
</evidence>
<evidence type="ECO:0000256" key="2">
    <source>
        <dbReference type="SAM" id="Phobius"/>
    </source>
</evidence>
<dbReference type="PANTHER" id="PTHR30469">
    <property type="entry name" value="MULTIDRUG RESISTANCE PROTEIN MDTA"/>
    <property type="match status" value="1"/>
</dbReference>
<dbReference type="Gene3D" id="2.40.50.100">
    <property type="match status" value="1"/>
</dbReference>
<protein>
    <recommendedName>
        <fullName evidence="3">Multidrug resistance protein MdtA-like C-terminal permuted SH3 domain-containing protein</fullName>
    </recommendedName>
</protein>
<dbReference type="PANTHER" id="PTHR30469:SF33">
    <property type="entry name" value="SLR1207 PROTEIN"/>
    <property type="match status" value="1"/>
</dbReference>
<name>A0ABN0SQ43_9MICO</name>
<sequence length="357" mass="36796">MHIFRRVILPSAFLFVLLLIAGLLAWIAFKPAPEDGFDSTSATGQPQGSSVFAERGSIANSLELKGSIAVDPPTAVKADHEGTVNHFFVEPGDDVLEGAQLFQVRSTGEAPAPAGGSDTGDAGGAAEAAPAPAKPKYYTVVAPADGTVGDFSVDKDATVTAETEVTQLLKDSFTAQAPIPAVDLYRVPKLPKTATIAITDGPAPFDCTALRLDQGGSVKNPPNTDPSTEDGDAPADTGADTSATGDGPKLICTIPEKQTVFNGLEATMTVDAGAADDVIVVPVTAVRGLTDKGTVWVLDDNGEATERAVTLGLNDGAMVEVKSGLEEGEEVSEFVPGTEPQDEGDMSDDMSGGEFDF</sequence>
<gene>
    <name evidence="4" type="ORF">NCCP602_21660</name>
</gene>
<keyword evidence="5" id="KW-1185">Reference proteome</keyword>
<feature type="domain" description="Multidrug resistance protein MdtA-like C-terminal permuted SH3" evidence="3">
    <location>
        <begin position="277"/>
        <end position="331"/>
    </location>
</feature>